<feature type="binding site" evidence="9 10">
    <location>
        <position position="441"/>
    </location>
    <ligand>
        <name>Zn(2+)</name>
        <dbReference type="ChEBI" id="CHEBI:29105"/>
    </ligand>
</feature>
<gene>
    <name evidence="9" type="primary">rad50</name>
    <name evidence="12" type="ORF">D1868_09410</name>
</gene>
<dbReference type="InterPro" id="IPR003395">
    <property type="entry name" value="RecF/RecN/SMC_N"/>
</dbReference>
<dbReference type="PANTHER" id="PTHR32114:SF2">
    <property type="entry name" value="ABC TRANSPORTER ABCH.3"/>
    <property type="match status" value="1"/>
</dbReference>
<evidence type="ECO:0000256" key="8">
    <source>
        <dbReference type="ARBA" id="ARBA00023204"/>
    </source>
</evidence>
<feature type="binding site" evidence="9">
    <location>
        <position position="137"/>
    </location>
    <ligand>
        <name>ATP</name>
        <dbReference type="ChEBI" id="CHEBI:30616"/>
    </ligand>
</feature>
<feature type="coiled-coil region" evidence="9">
    <location>
        <begin position="454"/>
        <end position="739"/>
    </location>
</feature>
<dbReference type="Pfam" id="PF04423">
    <property type="entry name" value="Rad50_zn_hook"/>
    <property type="match status" value="1"/>
</dbReference>
<proteinExistence type="inferred from homology"/>
<accession>A0A650CR93</accession>
<dbReference type="OrthoDB" id="25344at2157"/>
<dbReference type="GO" id="GO:0008270">
    <property type="term" value="F:zinc ion binding"/>
    <property type="evidence" value="ECO:0007669"/>
    <property type="project" value="UniProtKB-UniRule"/>
</dbReference>
<dbReference type="Proteomes" id="UP000423396">
    <property type="component" value="Chromosome"/>
</dbReference>
<comment type="function">
    <text evidence="9">Part of the Rad50/Mre11 complex, which is involved in the early steps of DNA double-strand break (DSB) repair. The complex may facilitate opening of the processed DNA ends to aid in the recruitment of HerA and NurA. Rad50 controls the balance between DNA end bridging and DNA resection via ATP-dependent structural rearrangements of the Rad50/Mre11 complex.</text>
</comment>
<dbReference type="InterPro" id="IPR027417">
    <property type="entry name" value="P-loop_NTPase"/>
</dbReference>
<dbReference type="GO" id="GO:0005524">
    <property type="term" value="F:ATP binding"/>
    <property type="evidence" value="ECO:0007669"/>
    <property type="project" value="UniProtKB-UniRule"/>
</dbReference>
<dbReference type="InterPro" id="IPR022982">
    <property type="entry name" value="Rad50_ATPase_archaeal"/>
</dbReference>
<comment type="subunit">
    <text evidence="9">Homodimer. Forms a heterotetramer composed of two Mre11 subunits and two Rad50 subunits.</text>
</comment>
<dbReference type="Gene3D" id="3.40.50.300">
    <property type="entry name" value="P-loop containing nucleotide triphosphate hydrolases"/>
    <property type="match status" value="2"/>
</dbReference>
<organism evidence="12 13">
    <name type="scientific">Stygiolobus azoricus</name>
    <dbReference type="NCBI Taxonomy" id="41675"/>
    <lineage>
        <taxon>Archaea</taxon>
        <taxon>Thermoproteota</taxon>
        <taxon>Thermoprotei</taxon>
        <taxon>Sulfolobales</taxon>
        <taxon>Sulfolobaceae</taxon>
        <taxon>Stygiolobus</taxon>
    </lineage>
</organism>
<dbReference type="NCBIfam" id="NF041034">
    <property type="entry name" value="Rad50_Sulf"/>
    <property type="match status" value="1"/>
</dbReference>
<reference evidence="12 13" key="1">
    <citation type="submission" date="2019-10" db="EMBL/GenBank/DDBJ databases">
        <title>Genome Sequences from Six Type Strain Members of the Archaeal Family Sulfolobaceae: Acidianus ambivalens, Acidianus infernus, Metallosphaera prunae, Stygiolobus azoricus, Sulfolobus metallicus, and Sulfurisphaera ohwakuensis.</title>
        <authorList>
            <person name="Counts J.A."/>
            <person name="Kelly R.M."/>
        </authorList>
    </citation>
    <scope>NUCLEOTIDE SEQUENCE [LARGE SCALE GENOMIC DNA]</scope>
    <source>
        <strain evidence="12 13">FC6</strain>
    </source>
</reference>
<keyword evidence="8 9" id="KW-0234">DNA repair</keyword>
<keyword evidence="2 9" id="KW-0547">Nucleotide-binding</keyword>
<dbReference type="SUPFAM" id="SSF75712">
    <property type="entry name" value="Rad50 coiled-coil Zn hook"/>
    <property type="match status" value="1"/>
</dbReference>
<comment type="similarity">
    <text evidence="9">Belongs to the SMC family. RAD50 subfamily.</text>
</comment>
<keyword evidence="4 9" id="KW-0378">Hydrolase</keyword>
<dbReference type="Pfam" id="PF02463">
    <property type="entry name" value="SMC_N"/>
    <property type="match status" value="1"/>
</dbReference>
<sequence length="896" mass="104772">MMEIKRIYVENFLSHEKSDVKFKPGINVIIGHNGAGKSSIIDAIYFSLFRDPVRKVNQDDLIRKGSKEAKVELDIEINGKTYQIRRLIKGSITDTISEIFPNGYKTLARGAKEVDATVYKLINADEEVFSSTLFIAQGKIEEIFDNISEIMNKILKIERMNELRETNGPIHQLIKDIDNELKYLEGEKERYKIIEQRINNNKKRIEEDQKQLQDIIERVKRIQEDLQKKKTEITQLEDKKAKVEALFQTKLSIQKEIQEIEEKLKQLPALLREKEDLEAKVKDEELLNNKLNAIKEAKVLISSIKQTSQFLDNLIKQLNSKKSDLEEKKKLEDKEKTYQELNRKKIELENVENEYTRLISILENIKRNIEEKKRRLSEIKIINDEELKIKLESLNEELERKRKEKEEITSRKSEVEGEIKQLVSIKNNLHSLESVSKCPVCGRDLSEHERSKIYQELSEKIEQLNKQKLELNKQYLSLSDYINRLQSTIMQLQSQILSLQKLKGEFENLKQELEKLEKQKADYEEKVKNYQPAHEEYNRIKEQLKELEEYHNRYLKVSRVSENEIEDLNREIAEKVKQKAEDTEKLSQILKEFELPNDNKKLLEIEKQIENKITEIQNLKRKLEDVKARLAVLQNEKLRKTTLENELKKVEEEISTIKFDVAYYQELKDKVEKMNDEYNRLSLEMGKLEGEIKALQSTIDNDLKELEEIKKKLEKEKKLTDAKKNLEGLREILSEKKLQAYLKNNAKTSIENNLITILSKFDLTYRALELNFEQGVKGKNKASAIVVYNDKGDEVPVNALSGGERTAIAIALRLAIAKSLMKDAGVLIMDEPTVNLDEYRRRELIDIIRSSLEIVHQIILVTHEEELMEAGDYVLKLEKKGGISKVEVVSNDQQVI</sequence>
<dbReference type="GO" id="GO:0006302">
    <property type="term" value="P:double-strand break repair"/>
    <property type="evidence" value="ECO:0007669"/>
    <property type="project" value="UniProtKB-UniRule"/>
</dbReference>
<evidence type="ECO:0000313" key="13">
    <source>
        <dbReference type="Proteomes" id="UP000423396"/>
    </source>
</evidence>
<keyword evidence="13" id="KW-1185">Reference proteome</keyword>
<evidence type="ECO:0000256" key="3">
    <source>
        <dbReference type="ARBA" id="ARBA00022763"/>
    </source>
</evidence>
<comment type="caution">
    <text evidence="9">Lacks conserved residue(s) required for the propagation of feature annotation.</text>
</comment>
<comment type="domain">
    <text evidence="9">The two conserved Cys that bind zinc constitute the zinc-hook, which separates the large intramolecular coiled coil regions. The 2 Cys residues coordinate one molecule of zinc with the help of the 2 Cys residues of the zinc-hook of another Rad50 molecule, thereby forming a V-shaped homodimer.</text>
</comment>
<dbReference type="AlphaFoldDB" id="A0A650CR93"/>
<comment type="cofactor">
    <cofactor evidence="9">
        <name>Zn(2+)</name>
        <dbReference type="ChEBI" id="CHEBI:29105"/>
    </cofactor>
    <text evidence="9">Binds 1 zinc ion per homodimer.</text>
</comment>
<dbReference type="Gene3D" id="1.10.287.510">
    <property type="entry name" value="Helix hairpin bin"/>
    <property type="match status" value="1"/>
</dbReference>
<dbReference type="InterPro" id="IPR054990">
    <property type="entry name" value="Rad50_ATPase_DNA_repair"/>
</dbReference>
<dbReference type="HAMAP" id="MF_00449">
    <property type="entry name" value="RAD50"/>
    <property type="match status" value="1"/>
</dbReference>
<evidence type="ECO:0000256" key="9">
    <source>
        <dbReference type="HAMAP-Rule" id="MF_00449"/>
    </source>
</evidence>
<evidence type="ECO:0000256" key="7">
    <source>
        <dbReference type="ARBA" id="ARBA00023054"/>
    </source>
</evidence>
<dbReference type="PANTHER" id="PTHR32114">
    <property type="entry name" value="ABC TRANSPORTER ABCH.3"/>
    <property type="match status" value="1"/>
</dbReference>
<evidence type="ECO:0000256" key="2">
    <source>
        <dbReference type="ARBA" id="ARBA00022741"/>
    </source>
</evidence>
<feature type="domain" description="Zinc-hook" evidence="11">
    <location>
        <begin position="391"/>
        <end position="490"/>
    </location>
</feature>
<keyword evidence="6 9" id="KW-0067">ATP-binding</keyword>
<dbReference type="Gene3D" id="1.20.5.340">
    <property type="match status" value="1"/>
</dbReference>
<protein>
    <recommendedName>
        <fullName evidence="9">DNA double-strand break repair Rad50 ATPase</fullName>
    </recommendedName>
</protein>
<keyword evidence="3 9" id="KW-0227">DNA damage</keyword>
<dbReference type="PROSITE" id="PS51131">
    <property type="entry name" value="ZN_HOOK"/>
    <property type="match status" value="1"/>
</dbReference>
<feature type="coiled-coil region" evidence="9">
    <location>
        <begin position="184"/>
        <end position="418"/>
    </location>
</feature>
<dbReference type="RefSeq" id="WP_156007631.1">
    <property type="nucleotide sequence ID" value="NZ_CP045483.1"/>
</dbReference>
<evidence type="ECO:0000256" key="10">
    <source>
        <dbReference type="PROSITE-ProRule" id="PRU00471"/>
    </source>
</evidence>
<keyword evidence="1 9" id="KW-0479">Metal-binding</keyword>
<dbReference type="GO" id="GO:0016887">
    <property type="term" value="F:ATP hydrolysis activity"/>
    <property type="evidence" value="ECO:0007669"/>
    <property type="project" value="UniProtKB-UniRule"/>
</dbReference>
<dbReference type="KEGG" id="sazo:D1868_09410"/>
<name>A0A650CR93_9CREN</name>
<evidence type="ECO:0000256" key="1">
    <source>
        <dbReference type="ARBA" id="ARBA00022723"/>
    </source>
</evidence>
<dbReference type="GeneID" id="42799286"/>
<keyword evidence="5 9" id="KW-0862">Zinc</keyword>
<dbReference type="InterPro" id="IPR013134">
    <property type="entry name" value="Zn_hook_RAD50"/>
</dbReference>
<feature type="binding site" evidence="9">
    <location>
        <begin position="33"/>
        <end position="39"/>
    </location>
    <ligand>
        <name>ATP</name>
        <dbReference type="ChEBI" id="CHEBI:30616"/>
    </ligand>
</feature>
<dbReference type="Pfam" id="PF13304">
    <property type="entry name" value="AAA_21"/>
    <property type="match status" value="1"/>
</dbReference>
<evidence type="ECO:0000313" key="12">
    <source>
        <dbReference type="EMBL" id="QGR20182.1"/>
    </source>
</evidence>
<evidence type="ECO:0000256" key="4">
    <source>
        <dbReference type="ARBA" id="ARBA00022801"/>
    </source>
</evidence>
<evidence type="ECO:0000256" key="5">
    <source>
        <dbReference type="ARBA" id="ARBA00022833"/>
    </source>
</evidence>
<keyword evidence="7 9" id="KW-0175">Coiled coil</keyword>
<evidence type="ECO:0000259" key="11">
    <source>
        <dbReference type="PROSITE" id="PS51131"/>
    </source>
</evidence>
<dbReference type="SUPFAM" id="SSF52540">
    <property type="entry name" value="P-loop containing nucleoside triphosphate hydrolases"/>
    <property type="match status" value="2"/>
</dbReference>
<evidence type="ECO:0000256" key="6">
    <source>
        <dbReference type="ARBA" id="ARBA00022840"/>
    </source>
</evidence>
<dbReference type="InterPro" id="IPR003959">
    <property type="entry name" value="ATPase_AAA_core"/>
</dbReference>
<feature type="binding site" evidence="9 10">
    <location>
        <position position="438"/>
    </location>
    <ligand>
        <name>Zn(2+)</name>
        <dbReference type="ChEBI" id="CHEBI:29105"/>
    </ligand>
</feature>
<dbReference type="EMBL" id="CP045483">
    <property type="protein sequence ID" value="QGR20182.1"/>
    <property type="molecule type" value="Genomic_DNA"/>
</dbReference>